<dbReference type="InterPro" id="IPR006056">
    <property type="entry name" value="RidA"/>
</dbReference>
<evidence type="ECO:0000256" key="1">
    <source>
        <dbReference type="ARBA" id="ARBA00010552"/>
    </source>
</evidence>
<dbReference type="Proteomes" id="UP000754883">
    <property type="component" value="Unassembled WGS sequence"/>
</dbReference>
<dbReference type="GO" id="GO:0005829">
    <property type="term" value="C:cytosol"/>
    <property type="evidence" value="ECO:0007669"/>
    <property type="project" value="TreeGrafter"/>
</dbReference>
<dbReference type="AlphaFoldDB" id="A0A9N9UFJ3"/>
<organism evidence="2 3">
    <name type="scientific">Clonostachys byssicola</name>
    <dbReference type="NCBI Taxonomy" id="160290"/>
    <lineage>
        <taxon>Eukaryota</taxon>
        <taxon>Fungi</taxon>
        <taxon>Dikarya</taxon>
        <taxon>Ascomycota</taxon>
        <taxon>Pezizomycotina</taxon>
        <taxon>Sordariomycetes</taxon>
        <taxon>Hypocreomycetidae</taxon>
        <taxon>Hypocreales</taxon>
        <taxon>Bionectriaceae</taxon>
        <taxon>Clonostachys</taxon>
    </lineage>
</organism>
<dbReference type="GO" id="GO:0019239">
    <property type="term" value="F:deaminase activity"/>
    <property type="evidence" value="ECO:0007669"/>
    <property type="project" value="TreeGrafter"/>
</dbReference>
<dbReference type="FunFam" id="3.30.1330.40:FF:000001">
    <property type="entry name" value="L-PSP family endoribonuclease"/>
    <property type="match status" value="1"/>
</dbReference>
<dbReference type="SUPFAM" id="SSF55298">
    <property type="entry name" value="YjgF-like"/>
    <property type="match status" value="1"/>
</dbReference>
<dbReference type="InterPro" id="IPR035959">
    <property type="entry name" value="RutC-like_sf"/>
</dbReference>
<dbReference type="OrthoDB" id="309640at2759"/>
<keyword evidence="3" id="KW-1185">Reference proteome</keyword>
<proteinExistence type="inferred from homology"/>
<dbReference type="GO" id="GO:0005739">
    <property type="term" value="C:mitochondrion"/>
    <property type="evidence" value="ECO:0007669"/>
    <property type="project" value="TreeGrafter"/>
</dbReference>
<dbReference type="InterPro" id="IPR006175">
    <property type="entry name" value="YjgF/YER057c/UK114"/>
</dbReference>
<name>A0A9N9UFJ3_9HYPO</name>
<comment type="caution">
    <text evidence="2">The sequence shown here is derived from an EMBL/GenBank/DDBJ whole genome shotgun (WGS) entry which is preliminary data.</text>
</comment>
<dbReference type="Gene3D" id="3.30.1330.40">
    <property type="entry name" value="RutC-like"/>
    <property type="match status" value="1"/>
</dbReference>
<comment type="similarity">
    <text evidence="1">Belongs to the RutC family.</text>
</comment>
<dbReference type="PANTHER" id="PTHR11803">
    <property type="entry name" value="2-IMINOBUTANOATE/2-IMINOPROPANOATE DEAMINASE RIDA"/>
    <property type="match status" value="1"/>
</dbReference>
<dbReference type="NCBIfam" id="TIGR00004">
    <property type="entry name" value="Rid family detoxifying hydrolase"/>
    <property type="match status" value="1"/>
</dbReference>
<evidence type="ECO:0000313" key="2">
    <source>
        <dbReference type="EMBL" id="CAG9986751.1"/>
    </source>
</evidence>
<dbReference type="PANTHER" id="PTHR11803:SF58">
    <property type="entry name" value="PROTEIN HMF1-RELATED"/>
    <property type="match status" value="1"/>
</dbReference>
<gene>
    <name evidence="2" type="ORF">CBYS24578_00007949</name>
</gene>
<dbReference type="InterPro" id="IPR019897">
    <property type="entry name" value="RidA_CS"/>
</dbReference>
<dbReference type="EMBL" id="CABFNO020001405">
    <property type="protein sequence ID" value="CAG9986751.1"/>
    <property type="molecule type" value="Genomic_DNA"/>
</dbReference>
<dbReference type="CDD" id="cd00448">
    <property type="entry name" value="YjgF_YER057c_UK114_family"/>
    <property type="match status" value="1"/>
</dbReference>
<reference evidence="2 3" key="2">
    <citation type="submission" date="2021-10" db="EMBL/GenBank/DDBJ databases">
        <authorList>
            <person name="Piombo E."/>
        </authorList>
    </citation>
    <scope>NUCLEOTIDE SEQUENCE [LARGE SCALE GENOMIC DNA]</scope>
</reference>
<sequence length="130" mass="13594">MSAQNISTSNAAPAVGPYLQSQGVAIPASASLIFTSGQLPAEQSGKIDLSQPVGVLTERCIANIKGILEASNSGIDKVIKATVFLTSMDSFAEVNQVYEKHFSHKPARSCVAVKELPKGVPVEIEVIALA</sequence>
<dbReference type="Pfam" id="PF01042">
    <property type="entry name" value="Ribonuc_L-PSP"/>
    <property type="match status" value="1"/>
</dbReference>
<evidence type="ECO:0000313" key="3">
    <source>
        <dbReference type="Proteomes" id="UP000754883"/>
    </source>
</evidence>
<protein>
    <recommendedName>
        <fullName evidence="4">2-iminobutanoate/2-iminopropanoate deaminase</fullName>
    </recommendedName>
</protein>
<dbReference type="PROSITE" id="PS01094">
    <property type="entry name" value="UPF0076"/>
    <property type="match status" value="1"/>
</dbReference>
<evidence type="ECO:0008006" key="4">
    <source>
        <dbReference type="Google" id="ProtNLM"/>
    </source>
</evidence>
<reference evidence="3" key="1">
    <citation type="submission" date="2019-06" db="EMBL/GenBank/DDBJ databases">
        <authorList>
            <person name="Broberg M."/>
        </authorList>
    </citation>
    <scope>NUCLEOTIDE SEQUENCE [LARGE SCALE GENOMIC DNA]</scope>
</reference>
<accession>A0A9N9UFJ3</accession>